<name>A0A9Q0G5Q9_9ROSI</name>
<dbReference type="InterPro" id="IPR005299">
    <property type="entry name" value="MeTrfase_7"/>
</dbReference>
<organism evidence="2 3">
    <name type="scientific">Turnera subulata</name>
    <dbReference type="NCBI Taxonomy" id="218843"/>
    <lineage>
        <taxon>Eukaryota</taxon>
        <taxon>Viridiplantae</taxon>
        <taxon>Streptophyta</taxon>
        <taxon>Embryophyta</taxon>
        <taxon>Tracheophyta</taxon>
        <taxon>Spermatophyta</taxon>
        <taxon>Magnoliopsida</taxon>
        <taxon>eudicotyledons</taxon>
        <taxon>Gunneridae</taxon>
        <taxon>Pentapetalae</taxon>
        <taxon>rosids</taxon>
        <taxon>fabids</taxon>
        <taxon>Malpighiales</taxon>
        <taxon>Passifloraceae</taxon>
        <taxon>Turnera</taxon>
    </lineage>
</organism>
<evidence type="ECO:0000313" key="3">
    <source>
        <dbReference type="Proteomes" id="UP001141552"/>
    </source>
</evidence>
<evidence type="ECO:0000256" key="1">
    <source>
        <dbReference type="SAM" id="MobiDB-lite"/>
    </source>
</evidence>
<reference evidence="2" key="2">
    <citation type="journal article" date="2023" name="Plants (Basel)">
        <title>Annotation of the Turnera subulata (Passifloraceae) Draft Genome Reveals the S-Locus Evolved after the Divergence of Turneroideae from Passifloroideae in a Stepwise Manner.</title>
        <authorList>
            <person name="Henning P.M."/>
            <person name="Roalson E.H."/>
            <person name="Mir W."/>
            <person name="McCubbin A.G."/>
            <person name="Shore J.S."/>
        </authorList>
    </citation>
    <scope>NUCLEOTIDE SEQUENCE</scope>
    <source>
        <strain evidence="2">F60SS</strain>
    </source>
</reference>
<dbReference type="Proteomes" id="UP001141552">
    <property type="component" value="Unassembled WGS sequence"/>
</dbReference>
<feature type="region of interest" description="Disordered" evidence="1">
    <location>
        <begin position="1"/>
        <end position="27"/>
    </location>
</feature>
<evidence type="ECO:0000313" key="2">
    <source>
        <dbReference type="EMBL" id="KAJ4842346.1"/>
    </source>
</evidence>
<dbReference type="OrthoDB" id="1523883at2759"/>
<feature type="compositionally biased region" description="Polar residues" evidence="1">
    <location>
        <begin position="12"/>
        <end position="27"/>
    </location>
</feature>
<protein>
    <recommendedName>
        <fullName evidence="4">S-adenosylmethionine-dependent methyltransferase At5g38100</fullName>
    </recommendedName>
</protein>
<gene>
    <name evidence="2" type="ORF">Tsubulata_013759</name>
</gene>
<dbReference type="SUPFAM" id="SSF53335">
    <property type="entry name" value="S-adenosyl-L-methionine-dependent methyltransferases"/>
    <property type="match status" value="1"/>
</dbReference>
<dbReference type="Pfam" id="PF03492">
    <property type="entry name" value="Methyltransf_7"/>
    <property type="match status" value="1"/>
</dbReference>
<keyword evidence="3" id="KW-1185">Reference proteome</keyword>
<dbReference type="EMBL" id="JAKUCV010002511">
    <property type="protein sequence ID" value="KAJ4842346.1"/>
    <property type="molecule type" value="Genomic_DNA"/>
</dbReference>
<dbReference type="Gene3D" id="3.40.50.150">
    <property type="entry name" value="Vaccinia Virus protein VP39"/>
    <property type="match status" value="1"/>
</dbReference>
<dbReference type="AlphaFoldDB" id="A0A9Q0G5Q9"/>
<dbReference type="PANTHER" id="PTHR31009">
    <property type="entry name" value="S-ADENOSYL-L-METHIONINE:CARBOXYL METHYLTRANSFERASE FAMILY PROTEIN"/>
    <property type="match status" value="1"/>
</dbReference>
<proteinExistence type="predicted"/>
<comment type="caution">
    <text evidence="2">The sequence shown here is derived from an EMBL/GenBank/DDBJ whole genome shotgun (WGS) entry which is preliminary data.</text>
</comment>
<accession>A0A9Q0G5Q9</accession>
<dbReference type="InterPro" id="IPR029063">
    <property type="entry name" value="SAM-dependent_MTases_sf"/>
</dbReference>
<reference evidence="2" key="1">
    <citation type="submission" date="2022-02" db="EMBL/GenBank/DDBJ databases">
        <authorList>
            <person name="Henning P.M."/>
            <person name="McCubbin A.G."/>
            <person name="Shore J.S."/>
        </authorList>
    </citation>
    <scope>NUCLEOTIDE SEQUENCE</scope>
    <source>
        <strain evidence="2">F60SS</strain>
        <tissue evidence="2">Leaves</tissue>
    </source>
</reference>
<dbReference type="GO" id="GO:0008168">
    <property type="term" value="F:methyltransferase activity"/>
    <property type="evidence" value="ECO:0007669"/>
    <property type="project" value="InterPro"/>
</dbReference>
<evidence type="ECO:0008006" key="4">
    <source>
        <dbReference type="Google" id="ProtNLM"/>
    </source>
</evidence>
<sequence>MAAGKECVSESYPMSSGDGQHSYSQNSTFQKKGVEAAKEMVNTAVQEMLEFNNNIEISKTLFCIADFGCSVGPNTLIAVQNITQAVRLKHYNISQNHPPLEFQVFFNDHTHNDFNTLFKNLSFSPPGEFFAAGVPGDFHSRLFPRESLHLGHSSYALHWLSRAPGEVMDVDSPAWNGNSIHCTGFSRQVANAYLAQFHKDMEDFLNARAQELVGGGLMLLMIPGLKRWVPLLSNYYGYQL</sequence>